<dbReference type="InterPro" id="IPR036412">
    <property type="entry name" value="HAD-like_sf"/>
</dbReference>
<dbReference type="PATRIC" id="fig|1260251.3.peg.865"/>
<evidence type="ECO:0000256" key="1">
    <source>
        <dbReference type="ARBA" id="ARBA00008106"/>
    </source>
</evidence>
<dbReference type="PANTHER" id="PTHR43316:SF3">
    <property type="entry name" value="HALOACID DEHALOGENASE, TYPE II (AFU_ORTHOLOGUE AFUA_2G07750)-RELATED"/>
    <property type="match status" value="1"/>
</dbReference>
<evidence type="ECO:0000313" key="4">
    <source>
        <dbReference type="EMBL" id="AGM40953.1"/>
    </source>
</evidence>
<dbReference type="PRINTS" id="PR00413">
    <property type="entry name" value="HADHALOGNASE"/>
</dbReference>
<dbReference type="Gene3D" id="3.40.50.1000">
    <property type="entry name" value="HAD superfamily/HAD-like"/>
    <property type="match status" value="1"/>
</dbReference>
<dbReference type="AlphaFoldDB" id="R4VN04"/>
<comment type="function">
    <text evidence="3">Catalyzes the hydrolytic dehalogenation of small (S)-2-haloalkanoic acids to yield the corresponding (R)-2-hydroxyalkanoic acids.</text>
</comment>
<dbReference type="NCBIfam" id="TIGR01428">
    <property type="entry name" value="HAD_type_II"/>
    <property type="match status" value="1"/>
</dbReference>
<dbReference type="SFLD" id="SFLDG01129">
    <property type="entry name" value="C1.5:_HAD__Beta-PGM__Phosphata"/>
    <property type="match status" value="1"/>
</dbReference>
<reference evidence="4 5" key="1">
    <citation type="journal article" date="2013" name="Genome Announc.">
        <title>Draft Genome of Spiribacter salinus M19-40, an Abundant Gammaproteobacterium in Aquatic Hypersaline Environments.</title>
        <authorList>
            <person name="Leon M.J."/>
            <person name="Ghai R."/>
            <person name="Fernandez A.B."/>
            <person name="Sanchez-Porro C."/>
            <person name="Rodriguez-Valera F."/>
            <person name="Ventosa A."/>
        </authorList>
    </citation>
    <scope>NUCLEOTIDE SEQUENCE [LARGE SCALE GENOMIC DNA]</scope>
    <source>
        <strain evidence="4">M19-40</strain>
    </source>
</reference>
<dbReference type="InterPro" id="IPR006328">
    <property type="entry name" value="2-HAD"/>
</dbReference>
<evidence type="ECO:0000256" key="2">
    <source>
        <dbReference type="ARBA" id="ARBA00022801"/>
    </source>
</evidence>
<dbReference type="InterPro" id="IPR023198">
    <property type="entry name" value="PGP-like_dom2"/>
</dbReference>
<keyword evidence="2 3" id="KW-0378">Hydrolase</keyword>
<dbReference type="InterPro" id="IPR023214">
    <property type="entry name" value="HAD_sf"/>
</dbReference>
<evidence type="ECO:0000256" key="3">
    <source>
        <dbReference type="RuleBase" id="RU368077"/>
    </source>
</evidence>
<dbReference type="InterPro" id="IPR051540">
    <property type="entry name" value="S-2-haloacid_dehalogenase"/>
</dbReference>
<dbReference type="EMBL" id="CP005963">
    <property type="protein sequence ID" value="AGM40953.1"/>
    <property type="molecule type" value="Genomic_DNA"/>
</dbReference>
<dbReference type="KEGG" id="ssal:SPISAL_04295"/>
<dbReference type="PANTHER" id="PTHR43316">
    <property type="entry name" value="HYDROLASE, HALOACID DELAHOGENASE-RELATED"/>
    <property type="match status" value="1"/>
</dbReference>
<dbReference type="NCBIfam" id="TIGR01509">
    <property type="entry name" value="HAD-SF-IA-v3"/>
    <property type="match status" value="1"/>
</dbReference>
<dbReference type="CDD" id="cd02588">
    <property type="entry name" value="HAD_L2-DEX"/>
    <property type="match status" value="1"/>
</dbReference>
<dbReference type="Gene3D" id="1.10.150.240">
    <property type="entry name" value="Putative phosphatase, domain 2"/>
    <property type="match status" value="1"/>
</dbReference>
<dbReference type="NCBIfam" id="TIGR01493">
    <property type="entry name" value="HAD-SF-IA-v2"/>
    <property type="match status" value="1"/>
</dbReference>
<dbReference type="InterPro" id="IPR006439">
    <property type="entry name" value="HAD-SF_hydro_IA"/>
</dbReference>
<dbReference type="RefSeq" id="WP_016353260.1">
    <property type="nucleotide sequence ID" value="NC_021291.1"/>
</dbReference>
<name>R4VN04_9GAMM</name>
<comment type="similarity">
    <text evidence="1 3">Belongs to the HAD-like hydrolase superfamily. S-2-haloalkanoic acid dehalogenase family.</text>
</comment>
<evidence type="ECO:0000313" key="5">
    <source>
        <dbReference type="Proteomes" id="UP000017881"/>
    </source>
</evidence>
<dbReference type="GO" id="GO:0018784">
    <property type="term" value="F:(S)-2-haloacid dehalogenase activity"/>
    <property type="evidence" value="ECO:0007669"/>
    <property type="project" value="UniProtKB-UniRule"/>
</dbReference>
<keyword evidence="5" id="KW-1185">Reference proteome</keyword>
<comment type="catalytic activity">
    <reaction evidence="3">
        <text>an (S)-2-haloacid + H2O = a (2R)-2-hydroxycarboxylate + a halide anion + H(+)</text>
        <dbReference type="Rhea" id="RHEA:11192"/>
        <dbReference type="ChEBI" id="CHEBI:15377"/>
        <dbReference type="ChEBI" id="CHEBI:15378"/>
        <dbReference type="ChEBI" id="CHEBI:16042"/>
        <dbReference type="ChEBI" id="CHEBI:58314"/>
        <dbReference type="ChEBI" id="CHEBI:137405"/>
        <dbReference type="EC" id="3.8.1.2"/>
    </reaction>
</comment>
<gene>
    <name evidence="4" type="ORF">SPISAL_04295</name>
</gene>
<dbReference type="SUPFAM" id="SSF56784">
    <property type="entry name" value="HAD-like"/>
    <property type="match status" value="1"/>
</dbReference>
<proteinExistence type="inferred from homology"/>
<protein>
    <recommendedName>
        <fullName evidence="3">(S)-2-haloacid dehalogenase</fullName>
        <ecNumber evidence="3">3.8.1.2</ecNumber>
    </recommendedName>
    <alternativeName>
        <fullName evidence="3">2-haloalkanoic acid dehalogenase</fullName>
    </alternativeName>
    <alternativeName>
        <fullName evidence="3">Halocarboxylic acid halidohydrolase</fullName>
    </alternativeName>
    <alternativeName>
        <fullName evidence="3">L-2-haloacid dehalogenase</fullName>
    </alternativeName>
</protein>
<dbReference type="EC" id="3.8.1.2" evidence="3"/>
<dbReference type="Pfam" id="PF00702">
    <property type="entry name" value="Hydrolase"/>
    <property type="match status" value="1"/>
</dbReference>
<sequence length="231" mass="24907">MTGPNTNRPILVFDVNETLLDITALAPIFERVFGNADSLREWFAQLILYSEAVSLSGGYTPFNILAAGVFRMLGKTKSVGIQDVDIEALSTAMATLPALPDVHPALSALKQSGYRLVTLSNSPPGSGESPLMRAGLAEFFEQSFSVHTVERFKPHPDTYQQVAEALDVSPSALCMVACHVWDTIGAGAAGWQTVLVRRAGNAEILAPGVRHPDWIVDDLNGLLEIATSEWT</sequence>
<dbReference type="eggNOG" id="COG1011">
    <property type="taxonomic scope" value="Bacteria"/>
</dbReference>
<dbReference type="Proteomes" id="UP000017881">
    <property type="component" value="Chromosome"/>
</dbReference>
<dbReference type="HOGENOM" id="CLU_045011_3_1_6"/>
<accession>R4VN04</accession>
<dbReference type="OrthoDB" id="5865007at2"/>
<dbReference type="SFLD" id="SFLDS00003">
    <property type="entry name" value="Haloacid_Dehalogenase"/>
    <property type="match status" value="1"/>
</dbReference>
<organism evidence="4 5">
    <name type="scientific">Spiribacter salinus M19-40</name>
    <dbReference type="NCBI Taxonomy" id="1260251"/>
    <lineage>
        <taxon>Bacteria</taxon>
        <taxon>Pseudomonadati</taxon>
        <taxon>Pseudomonadota</taxon>
        <taxon>Gammaproteobacteria</taxon>
        <taxon>Chromatiales</taxon>
        <taxon>Ectothiorhodospiraceae</taxon>
        <taxon>Spiribacter</taxon>
    </lineage>
</organism>